<feature type="modified residue" description="Glycine radical" evidence="3 4">
    <location>
        <position position="825"/>
    </location>
</feature>
<evidence type="ECO:0000313" key="8">
    <source>
        <dbReference type="Proteomes" id="UP000237798"/>
    </source>
</evidence>
<dbReference type="InterPro" id="IPR004184">
    <property type="entry name" value="PFL_dom"/>
</dbReference>
<dbReference type="PROSITE" id="PS51149">
    <property type="entry name" value="GLY_RADICAL_2"/>
    <property type="match status" value="1"/>
</dbReference>
<dbReference type="InterPro" id="IPR001150">
    <property type="entry name" value="Gly_radical"/>
</dbReference>
<dbReference type="Proteomes" id="UP000237798">
    <property type="component" value="Unassembled WGS sequence"/>
</dbReference>
<reference evidence="7 8" key="1">
    <citation type="submission" date="2018-03" db="EMBL/GenBank/DDBJ databases">
        <title>Genome sequence of Clostridium luticellarii DSM 29923.</title>
        <authorList>
            <person name="Poehlein A."/>
            <person name="Daniel R."/>
        </authorList>
    </citation>
    <scope>NUCLEOTIDE SEQUENCE [LARGE SCALE GENOMIC DNA]</scope>
    <source>
        <strain evidence="7 8">DSM 29923</strain>
    </source>
</reference>
<dbReference type="GO" id="GO:0043722">
    <property type="term" value="F:4-hydroxyphenylacetate decarboxylase activity"/>
    <property type="evidence" value="ECO:0007669"/>
    <property type="project" value="UniProtKB-EC"/>
</dbReference>
<dbReference type="EMBL" id="PVXP01000020">
    <property type="protein sequence ID" value="PRR85260.1"/>
    <property type="molecule type" value="Genomic_DNA"/>
</dbReference>
<dbReference type="Gene3D" id="3.20.70.20">
    <property type="match status" value="1"/>
</dbReference>
<evidence type="ECO:0000256" key="1">
    <source>
        <dbReference type="ARBA" id="ARBA00022818"/>
    </source>
</evidence>
<evidence type="ECO:0000256" key="3">
    <source>
        <dbReference type="PIRSR" id="PIRSR000379-2"/>
    </source>
</evidence>
<comment type="caution">
    <text evidence="7">The sequence shown here is derived from an EMBL/GenBank/DDBJ whole genome shotgun (WGS) entry which is preliminary data.</text>
</comment>
<dbReference type="Pfam" id="PF02901">
    <property type="entry name" value="PFL-like"/>
    <property type="match status" value="1"/>
</dbReference>
<name>A0A2T0BN00_9CLOT</name>
<feature type="domain" description="Glycine radical" evidence="5">
    <location>
        <begin position="729"/>
        <end position="849"/>
    </location>
</feature>
<sequence length="849" mass="94070">MTKVLNDLYNMTKSDRIEKLKDDLYSVTPEIESERAILITQSFKETEDYPVIIRRAKALEKILNKMTIVIRNGELIVGNLTKKPRAAQIFPEYSNKWLLDEFDTLAKRKGDVFLISDEVKSQLREVFKYWDGKTVNEFATKLMFDETIEAMDEGVFTVGNYYFNGVGHICVDYGKVLEKGFKGIIADAEAEKSKSDKADPEYIKKKNFLDAVIITSKAVIDFAGRFAELAEKMADETSESGRRAELLQIAKNCRTVPANPASNFYEALQSFWFVQSVIQIESNGHSISPMRFDQYIYPYFEKDIKSGRINQETAQELLDCLWVKFNDVNKVRDEASTKSFGGYPMFQNLIVGGQTIDGRDATNELSYMCLEATEHTQLPQPSISIRVWNKTPEDLMLKAGEVTRLGLGMPAYYSDEVIIPSLTNRGVTLEDARDYGIIGCVEPQKGGKTQGWHDAAFFNIAKVLEITINNGYSSGKKIGLDTGDFVSFTSFDEFLKAFEKQMNYFVKLLVNADNSVDIAHAERGPLPFLSSMTDDCISKGKALEQGGAHYNFTGPQGVGIANVADSLEVIKKLVFEEKKISAGELKEALDSNFGKSASIGNEAIEIANSVKNINGVENLSSETIISIIQNLIDEKNKVSSNNNSVGSIQGENVRQMLLNKAPKYGNDIDEVDEFAREAAAIYCDEVEKYKNPRGGRFQPGLYPVSANVSMGQQTGATPDGRLAGEALADGVSPASGRDVSGPTAAVNSVAKIDHCKASNGTLLNQKFHPSALAGMSGLENLSALVRTFFDQKGMHVQFNVVSRETLLDAQKNPDKYKSLVVRVAGYSAHFTSLDKSIQDDIIRRTEQTL</sequence>
<dbReference type="SUPFAM" id="SSF51998">
    <property type="entry name" value="PFL-like glycyl radical enzymes"/>
    <property type="match status" value="1"/>
</dbReference>
<protein>
    <submittedName>
        <fullName evidence="7">4-hydroxyphenylacetate decarboxylase large subunit</fullName>
        <ecNumber evidence="7">4.1.1.83</ecNumber>
    </submittedName>
</protein>
<keyword evidence="8" id="KW-1185">Reference proteome</keyword>
<dbReference type="AlphaFoldDB" id="A0A2T0BN00"/>
<dbReference type="PIRSF" id="PIRSF000379">
    <property type="entry name" value="For_Ac_trans_1"/>
    <property type="match status" value="1"/>
</dbReference>
<dbReference type="InterPro" id="IPR051215">
    <property type="entry name" value="GRE"/>
</dbReference>
<dbReference type="Pfam" id="PF01228">
    <property type="entry name" value="Gly_radical"/>
    <property type="match status" value="1"/>
</dbReference>
<dbReference type="InterPro" id="IPR019777">
    <property type="entry name" value="Form_AcTrfase_GR_CS"/>
</dbReference>
<gene>
    <name evidence="7" type="primary">csdB</name>
    <name evidence="7" type="ORF">CLLU_17290</name>
</gene>
<feature type="domain" description="PFL" evidence="6">
    <location>
        <begin position="15"/>
        <end position="722"/>
    </location>
</feature>
<dbReference type="EC" id="4.1.1.83" evidence="7"/>
<keyword evidence="1 3" id="KW-0556">Organic radical</keyword>
<evidence type="ECO:0000313" key="7">
    <source>
        <dbReference type="EMBL" id="PRR85260.1"/>
    </source>
</evidence>
<proteinExistence type="predicted"/>
<dbReference type="PANTHER" id="PTHR43641">
    <property type="entry name" value="FORMATE ACETYLTRANSFERASE 3-RELATED"/>
    <property type="match status" value="1"/>
</dbReference>
<evidence type="ECO:0000256" key="2">
    <source>
        <dbReference type="ARBA" id="ARBA00023239"/>
    </source>
</evidence>
<keyword evidence="2 7" id="KW-0456">Lyase</keyword>
<evidence type="ECO:0000259" key="5">
    <source>
        <dbReference type="PROSITE" id="PS51149"/>
    </source>
</evidence>
<organism evidence="7 8">
    <name type="scientific">Clostridium luticellarii</name>
    <dbReference type="NCBI Taxonomy" id="1691940"/>
    <lineage>
        <taxon>Bacteria</taxon>
        <taxon>Bacillati</taxon>
        <taxon>Bacillota</taxon>
        <taxon>Clostridia</taxon>
        <taxon>Eubacteriales</taxon>
        <taxon>Clostridiaceae</taxon>
        <taxon>Clostridium</taxon>
    </lineage>
</organism>
<dbReference type="PANTHER" id="PTHR43641:SF2">
    <property type="entry name" value="DEHYDRATASE YBIW-RELATED"/>
    <property type="match status" value="1"/>
</dbReference>
<dbReference type="PROSITE" id="PS51554">
    <property type="entry name" value="PFL"/>
    <property type="match status" value="1"/>
</dbReference>
<evidence type="ECO:0000256" key="4">
    <source>
        <dbReference type="PROSITE-ProRule" id="PRU00493"/>
    </source>
</evidence>
<dbReference type="CDD" id="cd01677">
    <property type="entry name" value="PFL2_DhaB_BssA"/>
    <property type="match status" value="1"/>
</dbReference>
<dbReference type="PROSITE" id="PS00850">
    <property type="entry name" value="GLY_RADICAL_1"/>
    <property type="match status" value="1"/>
</dbReference>
<dbReference type="GO" id="GO:0005829">
    <property type="term" value="C:cytosol"/>
    <property type="evidence" value="ECO:0007669"/>
    <property type="project" value="TreeGrafter"/>
</dbReference>
<accession>A0A2T0BN00</accession>
<evidence type="ECO:0000259" key="6">
    <source>
        <dbReference type="PROSITE" id="PS51554"/>
    </source>
</evidence>